<dbReference type="GO" id="GO:0004386">
    <property type="term" value="F:helicase activity"/>
    <property type="evidence" value="ECO:0007669"/>
    <property type="project" value="UniProtKB-KW"/>
</dbReference>
<evidence type="ECO:0000259" key="5">
    <source>
        <dbReference type="SMART" id="SM00490"/>
    </source>
</evidence>
<dbReference type="GO" id="GO:0005524">
    <property type="term" value="F:ATP binding"/>
    <property type="evidence" value="ECO:0007669"/>
    <property type="project" value="UniProtKB-KW"/>
</dbReference>
<evidence type="ECO:0000313" key="7">
    <source>
        <dbReference type="Proteomes" id="UP000239187"/>
    </source>
</evidence>
<name>A0A2L0UHJ1_9MICC</name>
<dbReference type="InterPro" id="IPR027417">
    <property type="entry name" value="P-loop_NTPase"/>
</dbReference>
<evidence type="ECO:0000256" key="1">
    <source>
        <dbReference type="ARBA" id="ARBA00022741"/>
    </source>
</evidence>
<evidence type="ECO:0000256" key="3">
    <source>
        <dbReference type="ARBA" id="ARBA00022806"/>
    </source>
</evidence>
<keyword evidence="2" id="KW-0378">Hydrolase</keyword>
<sequence length="702" mass="77330">SAVFPENEQLDDFVDWITDDALDGLHRENWRPTRQQFGLVEWRDAGYARLSVTVGDDQPFIPRYFEQRSPTGRRKNAFPHDQNEMTLATAWRLVEEGQTVLIFCPLRVSVSTLASQIVKLHRQGFLASVMPDGVDISNAVAVGTEWFGADDDILRCLHLGVAVHHGALPGPFRREVEALLHRRILKVTVASPTLAQGLNLSASVVLFSSLHRNRGLLGGSEFANVIGRAGRAFVDTEGLVLYPLFEPKSARKAAQRRADWFKLIDGARSRELESGLITIGMLMLRRMHAAGGPANVPAFVSYLTGNISWSFPVIAGEDPAETEIAAGMWATNVAMLDTAILSVVGDETADPVDVVDVLADAMRDSLWERQMRRLTTNRALLLRTVVEQRTQFLWNTSTPTQRRGWYLAGLGADAGGELAAAAPAIVNLTNAAETCLAGGEFEDAADTLQQLAAQVFTISTFTQTVVVKDWRVVLDQWLAGEPLSDMDEKQMDVAQFIESDIIYRLVWGIEAARVYEQAQGNLAADLVAGTASAALEAGTLSLPAAILLRSGFDHRSAAIKAVTDTKADFSNTSEMRTWVKDLDPLLVSDPAWPTESSRGAWVEFTRRLRVRGRRRWGQYVLDMKNVEWDDEAPAAGEWLRVSDDGPDTAALWSPGFDRMGTVRVNLNGDREGVLHAVSNPDGTVQLRYSGPNDWLIQAKRTT</sequence>
<keyword evidence="4" id="KW-0067">ATP-binding</keyword>
<evidence type="ECO:0000256" key="2">
    <source>
        <dbReference type="ARBA" id="ARBA00022801"/>
    </source>
</evidence>
<dbReference type="PANTHER" id="PTHR47961:SF6">
    <property type="entry name" value="DNA-DIRECTED DNA POLYMERASE"/>
    <property type="match status" value="1"/>
</dbReference>
<keyword evidence="1" id="KW-0547">Nucleotide-binding</keyword>
<keyword evidence="3 6" id="KW-0347">Helicase</keyword>
<dbReference type="InterPro" id="IPR050474">
    <property type="entry name" value="Hel308_SKI2-like"/>
</dbReference>
<dbReference type="InterPro" id="IPR001650">
    <property type="entry name" value="Helicase_C-like"/>
</dbReference>
<organism evidence="6 7">
    <name type="scientific">Arthrobacter agilis</name>
    <dbReference type="NCBI Taxonomy" id="37921"/>
    <lineage>
        <taxon>Bacteria</taxon>
        <taxon>Bacillati</taxon>
        <taxon>Actinomycetota</taxon>
        <taxon>Actinomycetes</taxon>
        <taxon>Micrococcales</taxon>
        <taxon>Micrococcaceae</taxon>
        <taxon>Arthrobacter</taxon>
    </lineage>
</organism>
<dbReference type="PANTHER" id="PTHR47961">
    <property type="entry name" value="DNA POLYMERASE THETA, PUTATIVE (AFU_ORTHOLOGUE AFUA_1G05260)-RELATED"/>
    <property type="match status" value="1"/>
</dbReference>
<gene>
    <name evidence="6" type="ORF">CVO76_14530</name>
</gene>
<dbReference type="Gene3D" id="3.40.50.300">
    <property type="entry name" value="P-loop containing nucleotide triphosphate hydrolases"/>
    <property type="match status" value="1"/>
</dbReference>
<accession>A0A2L0UHJ1</accession>
<evidence type="ECO:0000313" key="6">
    <source>
        <dbReference type="EMBL" id="AUZ88724.1"/>
    </source>
</evidence>
<dbReference type="Proteomes" id="UP000239187">
    <property type="component" value="Chromosome"/>
</dbReference>
<reference evidence="6 7" key="1">
    <citation type="submission" date="2017-11" db="EMBL/GenBank/DDBJ databases">
        <title>Draft genome of Arthrobacter agilis strain UMCV2, a plant growth-promoting rhizobacterium and biocontrol capacity of phytopathogenic fungi.</title>
        <authorList>
            <person name="Martinez-Camara R."/>
            <person name="Santoyo G."/>
            <person name="Moreno-Hagelsieb G."/>
            <person name="Valencia-Cantero E."/>
        </authorList>
    </citation>
    <scope>NUCLEOTIDE SEQUENCE [LARGE SCALE GENOMIC DNA]</scope>
    <source>
        <strain evidence="6 7">UMCV2</strain>
    </source>
</reference>
<proteinExistence type="predicted"/>
<evidence type="ECO:0000256" key="4">
    <source>
        <dbReference type="ARBA" id="ARBA00022840"/>
    </source>
</evidence>
<protein>
    <submittedName>
        <fullName evidence="6">DEAD/DEAH box helicase</fullName>
    </submittedName>
</protein>
<dbReference type="SMART" id="SM00490">
    <property type="entry name" value="HELICc"/>
    <property type="match status" value="1"/>
</dbReference>
<feature type="non-terminal residue" evidence="6">
    <location>
        <position position="1"/>
    </location>
</feature>
<dbReference type="GO" id="GO:0016787">
    <property type="term" value="F:hydrolase activity"/>
    <property type="evidence" value="ECO:0007669"/>
    <property type="project" value="UniProtKB-KW"/>
</dbReference>
<dbReference type="SUPFAM" id="SSF52540">
    <property type="entry name" value="P-loop containing nucleoside triphosphate hydrolases"/>
    <property type="match status" value="1"/>
</dbReference>
<dbReference type="EMBL" id="CP024915">
    <property type="protein sequence ID" value="AUZ88724.1"/>
    <property type="molecule type" value="Genomic_DNA"/>
</dbReference>
<feature type="domain" description="Helicase C-terminal" evidence="5">
    <location>
        <begin position="151"/>
        <end position="233"/>
    </location>
</feature>
<dbReference type="AlphaFoldDB" id="A0A2L0UHJ1"/>